<comment type="caution">
    <text evidence="1">The sequence shown here is derived from an EMBL/GenBank/DDBJ whole genome shotgun (WGS) entry which is preliminary data.</text>
</comment>
<accession>A0ACB8F057</accession>
<protein>
    <submittedName>
        <fullName evidence="1">Uncharacterized protein</fullName>
    </submittedName>
</protein>
<sequence>MTLEQFLQANPAQVHTSVAFGQPSDLKEAASLLEVFMATEHQDLKKQKDQGPQVCRLMECYAKWEEAVRAGTLARKPPHSDCSSTGGTCQPGHKRPLNPLAPRKPLGRKGEPTGGGVVFGELVESEGETKVGIKAHQTWMAGQDRWLAPRTTGEDQKPMVKGPVKAKLLSEGRPNNHNRREGGADLGLRMLITVSFGMS</sequence>
<keyword evidence="2" id="KW-1185">Reference proteome</keyword>
<name>A0ACB8F057_9SAUR</name>
<reference evidence="1" key="1">
    <citation type="submission" date="2021-08" db="EMBL/GenBank/DDBJ databases">
        <title>The first chromosome-level gecko genome reveals the dynamic sex chromosomes of Neotropical dwarf geckos (Sphaerodactylidae: Sphaerodactylus).</title>
        <authorList>
            <person name="Pinto B.J."/>
            <person name="Keating S.E."/>
            <person name="Gamble T."/>
        </authorList>
    </citation>
    <scope>NUCLEOTIDE SEQUENCE</scope>
    <source>
        <strain evidence="1">TG3544</strain>
    </source>
</reference>
<gene>
    <name evidence="1" type="ORF">K3G42_018780</name>
</gene>
<organism evidence="1 2">
    <name type="scientific">Sphaerodactylus townsendi</name>
    <dbReference type="NCBI Taxonomy" id="933632"/>
    <lineage>
        <taxon>Eukaryota</taxon>
        <taxon>Metazoa</taxon>
        <taxon>Chordata</taxon>
        <taxon>Craniata</taxon>
        <taxon>Vertebrata</taxon>
        <taxon>Euteleostomi</taxon>
        <taxon>Lepidosauria</taxon>
        <taxon>Squamata</taxon>
        <taxon>Bifurcata</taxon>
        <taxon>Gekkota</taxon>
        <taxon>Sphaerodactylidae</taxon>
        <taxon>Sphaerodactylus</taxon>
    </lineage>
</organism>
<dbReference type="Proteomes" id="UP000827872">
    <property type="component" value="Linkage Group LG12"/>
</dbReference>
<dbReference type="EMBL" id="CM037625">
    <property type="protein sequence ID" value="KAH7998658.1"/>
    <property type="molecule type" value="Genomic_DNA"/>
</dbReference>
<evidence type="ECO:0000313" key="2">
    <source>
        <dbReference type="Proteomes" id="UP000827872"/>
    </source>
</evidence>
<proteinExistence type="predicted"/>
<evidence type="ECO:0000313" key="1">
    <source>
        <dbReference type="EMBL" id="KAH7998658.1"/>
    </source>
</evidence>